<dbReference type="AlphaFoldDB" id="B5RSW1"/>
<protein>
    <submittedName>
        <fullName evidence="2">DEHA2B14256p</fullName>
    </submittedName>
</protein>
<accession>B5RSW1</accession>
<organism evidence="2 3">
    <name type="scientific">Debaryomyces hansenii (strain ATCC 36239 / CBS 767 / BCRC 21394 / JCM 1990 / NBRC 0083 / IGC 2968)</name>
    <name type="common">Yeast</name>
    <name type="synonym">Torulaspora hansenii</name>
    <dbReference type="NCBI Taxonomy" id="284592"/>
    <lineage>
        <taxon>Eukaryota</taxon>
        <taxon>Fungi</taxon>
        <taxon>Dikarya</taxon>
        <taxon>Ascomycota</taxon>
        <taxon>Saccharomycotina</taxon>
        <taxon>Pichiomycetes</taxon>
        <taxon>Debaryomycetaceae</taxon>
        <taxon>Debaryomyces</taxon>
    </lineage>
</organism>
<evidence type="ECO:0000313" key="2">
    <source>
        <dbReference type="EMBL" id="CAR65498.1"/>
    </source>
</evidence>
<dbReference type="RefSeq" id="XP_002770129.1">
    <property type="nucleotide sequence ID" value="XM_002770083.1"/>
</dbReference>
<sequence>MKTSQCTEVLEDRNSDKSQEGLKRRRARHRVLSTYSFN</sequence>
<name>B5RSW1_DEBHA</name>
<proteinExistence type="predicted"/>
<feature type="compositionally biased region" description="Basic and acidic residues" evidence="1">
    <location>
        <begin position="10"/>
        <end position="22"/>
    </location>
</feature>
<keyword evidence="3" id="KW-1185">Reference proteome</keyword>
<evidence type="ECO:0000313" key="3">
    <source>
        <dbReference type="Proteomes" id="UP000000599"/>
    </source>
</evidence>
<evidence type="ECO:0000256" key="1">
    <source>
        <dbReference type="SAM" id="MobiDB-lite"/>
    </source>
</evidence>
<dbReference type="Proteomes" id="UP000000599">
    <property type="component" value="Chromosome B"/>
</dbReference>
<gene>
    <name evidence="2" type="ordered locus">DEHA2B14256g</name>
</gene>
<dbReference type="HOGENOM" id="CLU_3335553_0_0_1"/>
<dbReference type="GeneID" id="8998260"/>
<dbReference type="InParanoid" id="B5RSW1"/>
<dbReference type="KEGG" id="dha:DEHA2B14256g"/>
<feature type="region of interest" description="Disordered" evidence="1">
    <location>
        <begin position="1"/>
        <end position="38"/>
    </location>
</feature>
<dbReference type="EMBL" id="CR382134">
    <property type="protein sequence ID" value="CAR65498.1"/>
    <property type="molecule type" value="Genomic_DNA"/>
</dbReference>
<reference evidence="2 3" key="1">
    <citation type="journal article" date="2004" name="Nature">
        <title>Genome evolution in yeasts.</title>
        <authorList>
            <consortium name="Genolevures"/>
            <person name="Dujon B."/>
            <person name="Sherman D."/>
            <person name="Fischer G."/>
            <person name="Durrens P."/>
            <person name="Casaregola S."/>
            <person name="Lafontaine I."/>
            <person name="de Montigny J."/>
            <person name="Marck C."/>
            <person name="Neuveglise C."/>
            <person name="Talla E."/>
            <person name="Goffard N."/>
            <person name="Frangeul L."/>
            <person name="Aigle M."/>
            <person name="Anthouard V."/>
            <person name="Babour A."/>
            <person name="Barbe V."/>
            <person name="Barnay S."/>
            <person name="Blanchin S."/>
            <person name="Beckerich J.M."/>
            <person name="Beyne E."/>
            <person name="Bleykasten C."/>
            <person name="Boisrame A."/>
            <person name="Boyer J."/>
            <person name="Cattolico L."/>
            <person name="Confanioleri F."/>
            <person name="de Daruvar A."/>
            <person name="Despons L."/>
            <person name="Fabre E."/>
            <person name="Fairhead C."/>
            <person name="Ferry-Dumazet H."/>
            <person name="Groppi A."/>
            <person name="Hantraye F."/>
            <person name="Hennequin C."/>
            <person name="Jauniaux N."/>
            <person name="Joyet P."/>
            <person name="Kachouri R."/>
            <person name="Kerrest A."/>
            <person name="Koszul R."/>
            <person name="Lemaire M."/>
            <person name="Lesur I."/>
            <person name="Ma L."/>
            <person name="Muller H."/>
            <person name="Nicaud J.M."/>
            <person name="Nikolski M."/>
            <person name="Oztas S."/>
            <person name="Ozier-Kalogeropoulos O."/>
            <person name="Pellenz S."/>
            <person name="Potier S."/>
            <person name="Richard G.F."/>
            <person name="Straub M.L."/>
            <person name="Suleau A."/>
            <person name="Swennene D."/>
            <person name="Tekaia F."/>
            <person name="Wesolowski-Louvel M."/>
            <person name="Westhof E."/>
            <person name="Wirth B."/>
            <person name="Zeniou-Meyer M."/>
            <person name="Zivanovic I."/>
            <person name="Bolotin-Fukuhara M."/>
            <person name="Thierry A."/>
            <person name="Bouchier C."/>
            <person name="Caudron B."/>
            <person name="Scarpelli C."/>
            <person name="Gaillardin C."/>
            <person name="Weissenbach J."/>
            <person name="Wincker P."/>
            <person name="Souciet J.L."/>
        </authorList>
    </citation>
    <scope>NUCLEOTIDE SEQUENCE [LARGE SCALE GENOMIC DNA]</scope>
    <source>
        <strain evidence="3">ATCC 36239 / CBS 767 / BCRC 21394 / JCM 1990 / NBRC 0083 / IGC 2968</strain>
    </source>
</reference>